<dbReference type="CDD" id="cd09910">
    <property type="entry name" value="NGN-insert_like"/>
    <property type="match status" value="1"/>
</dbReference>
<sequence>MTRLTLADKIVVTLALLLLPFLYIEFWGNSTQGEVVQIRSVNGDNITLPLDQDKRLQIKGALGLSIIEIKDRQVRFIDSPCQGKQCIIAGWLNKDGQLAACLPNGVTVQIIGRDQ</sequence>
<dbReference type="InterPro" id="IPR038690">
    <property type="entry name" value="NusG_2_sf"/>
</dbReference>
<dbReference type="EMBL" id="DRNF01000459">
    <property type="protein sequence ID" value="HHJ81415.1"/>
    <property type="molecule type" value="Genomic_DNA"/>
</dbReference>
<accession>A0A832J4B1</accession>
<protein>
    <submittedName>
        <fullName evidence="1">NusG domain II-containing protein</fullName>
    </submittedName>
</protein>
<name>A0A832J4B1_9GAMM</name>
<evidence type="ECO:0000313" key="1">
    <source>
        <dbReference type="EMBL" id="HHJ81415.1"/>
    </source>
</evidence>
<feature type="non-terminal residue" evidence="1">
    <location>
        <position position="115"/>
    </location>
</feature>
<dbReference type="AlphaFoldDB" id="A0A832J4B1"/>
<dbReference type="Gene3D" id="2.60.320.10">
    <property type="entry name" value="N-utilization substance G protein NusG, insert domain"/>
    <property type="match status" value="1"/>
</dbReference>
<dbReference type="Pfam" id="PF07009">
    <property type="entry name" value="NusG_II"/>
    <property type="match status" value="1"/>
</dbReference>
<organism evidence="1">
    <name type="scientific">Candidatus Tenderia electrophaga</name>
    <dbReference type="NCBI Taxonomy" id="1748243"/>
    <lineage>
        <taxon>Bacteria</taxon>
        <taxon>Pseudomonadati</taxon>
        <taxon>Pseudomonadota</taxon>
        <taxon>Gammaproteobacteria</taxon>
        <taxon>Candidatus Tenderiales</taxon>
        <taxon>Candidatus Tenderiaceae</taxon>
        <taxon>Candidatus Tenderia</taxon>
    </lineage>
</organism>
<proteinExistence type="predicted"/>
<gene>
    <name evidence="1" type="ORF">ENJ65_07250</name>
</gene>
<reference evidence="1" key="1">
    <citation type="journal article" date="2020" name="mSystems">
        <title>Genome- and Community-Level Interaction Insights into Carbon Utilization and Element Cycling Functions of Hydrothermarchaeota in Hydrothermal Sediment.</title>
        <authorList>
            <person name="Zhou Z."/>
            <person name="Liu Y."/>
            <person name="Xu W."/>
            <person name="Pan J."/>
            <person name="Luo Z.H."/>
            <person name="Li M."/>
        </authorList>
    </citation>
    <scope>NUCLEOTIDE SEQUENCE [LARGE SCALE GENOMIC DNA]</scope>
    <source>
        <strain evidence="1">HyVt-505</strain>
    </source>
</reference>
<comment type="caution">
    <text evidence="1">The sequence shown here is derived from an EMBL/GenBank/DDBJ whole genome shotgun (WGS) entry which is preliminary data.</text>
</comment>
<dbReference type="Proteomes" id="UP000885832">
    <property type="component" value="Unassembled WGS sequence"/>
</dbReference>